<name>A0A821W547_9NEOP</name>
<protein>
    <recommendedName>
        <fullName evidence="2">Protein Abitram</fullName>
    </recommendedName>
    <alternativeName>
        <fullName evidence="3">Actin-binding transcription modulator</fullName>
    </alternativeName>
</protein>
<evidence type="ECO:0000313" key="4">
    <source>
        <dbReference type="EMBL" id="CAF4920594.1"/>
    </source>
</evidence>
<dbReference type="SUPFAM" id="SSF51230">
    <property type="entry name" value="Single hybrid motif"/>
    <property type="match status" value="1"/>
</dbReference>
<dbReference type="InterPro" id="IPR011053">
    <property type="entry name" value="Single_hybrid_motif"/>
</dbReference>
<sequence length="176" mass="20049">MACDILQSIKIDNNYKSFTDRYFTKRYIIDFNGIKNNDIMIMFHSNRVALLCLAPSHFFFKNNNNYKLNFSVGNIDRLSNTVKGKSKKGGQMLTPKSVICKIDYEDGTSFDVPSCMKSTLIEVNEQLVSDPHLLRKKPDADGFIAILLSSIAISDATKNELLSYEDYIKVIDRLTK</sequence>
<keyword evidence="5" id="KW-1185">Reference proteome</keyword>
<evidence type="ECO:0000256" key="1">
    <source>
        <dbReference type="ARBA" id="ARBA00010764"/>
    </source>
</evidence>
<dbReference type="Pfam" id="PF01597">
    <property type="entry name" value="GCV_H"/>
    <property type="match status" value="1"/>
</dbReference>
<comment type="similarity">
    <text evidence="1">Belongs to the ABITRAM family.</text>
</comment>
<dbReference type="PANTHER" id="PTHR13651:SF0">
    <property type="entry name" value="PROTEIN ABITRAM"/>
    <property type="match status" value="1"/>
</dbReference>
<dbReference type="InterPro" id="IPR033753">
    <property type="entry name" value="GCV_H/Fam206"/>
</dbReference>
<reference evidence="4" key="1">
    <citation type="submission" date="2021-02" db="EMBL/GenBank/DDBJ databases">
        <authorList>
            <person name="Steward A R."/>
        </authorList>
    </citation>
    <scope>NUCLEOTIDE SEQUENCE</scope>
</reference>
<organism evidence="4 5">
    <name type="scientific">Pieris macdunnoughi</name>
    <dbReference type="NCBI Taxonomy" id="345717"/>
    <lineage>
        <taxon>Eukaryota</taxon>
        <taxon>Metazoa</taxon>
        <taxon>Ecdysozoa</taxon>
        <taxon>Arthropoda</taxon>
        <taxon>Hexapoda</taxon>
        <taxon>Insecta</taxon>
        <taxon>Pterygota</taxon>
        <taxon>Neoptera</taxon>
        <taxon>Endopterygota</taxon>
        <taxon>Lepidoptera</taxon>
        <taxon>Glossata</taxon>
        <taxon>Ditrysia</taxon>
        <taxon>Papilionoidea</taxon>
        <taxon>Pieridae</taxon>
        <taxon>Pierinae</taxon>
        <taxon>Pieris</taxon>
    </lineage>
</organism>
<comment type="caution">
    <text evidence="4">The sequence shown here is derived from an EMBL/GenBank/DDBJ whole genome shotgun (WGS) entry which is preliminary data.</text>
</comment>
<dbReference type="GO" id="GO:0005634">
    <property type="term" value="C:nucleus"/>
    <property type="evidence" value="ECO:0007669"/>
    <property type="project" value="TreeGrafter"/>
</dbReference>
<dbReference type="InterPro" id="IPR039169">
    <property type="entry name" value="Abitram"/>
</dbReference>
<proteinExistence type="inferred from homology"/>
<dbReference type="Proteomes" id="UP000663880">
    <property type="component" value="Unassembled WGS sequence"/>
</dbReference>
<dbReference type="OrthoDB" id="48130at2759"/>
<evidence type="ECO:0000256" key="2">
    <source>
        <dbReference type="ARBA" id="ARBA00019325"/>
    </source>
</evidence>
<dbReference type="AlphaFoldDB" id="A0A821W547"/>
<dbReference type="PANTHER" id="PTHR13651">
    <property type="entry name" value="PROTEIN ABITRAM"/>
    <property type="match status" value="1"/>
</dbReference>
<accession>A0A821W547</accession>
<dbReference type="EMBL" id="CAJOBZ010000054">
    <property type="protein sequence ID" value="CAF4920594.1"/>
    <property type="molecule type" value="Genomic_DNA"/>
</dbReference>
<evidence type="ECO:0000256" key="3">
    <source>
        <dbReference type="ARBA" id="ARBA00030463"/>
    </source>
</evidence>
<gene>
    <name evidence="4" type="ORF">PMACD_LOCUS12982</name>
</gene>
<dbReference type="Gene3D" id="2.40.50.100">
    <property type="match status" value="1"/>
</dbReference>
<evidence type="ECO:0000313" key="5">
    <source>
        <dbReference type="Proteomes" id="UP000663880"/>
    </source>
</evidence>